<dbReference type="SUPFAM" id="SSF143034">
    <property type="entry name" value="L35p-like"/>
    <property type="match status" value="1"/>
</dbReference>
<accession>A0A1G1ZAZ2</accession>
<dbReference type="STRING" id="1797692.A3I33_02415"/>
<evidence type="ECO:0000256" key="2">
    <source>
        <dbReference type="ARBA" id="ARBA00022980"/>
    </source>
</evidence>
<comment type="caution">
    <text evidence="7">The sequence shown here is derived from an EMBL/GenBank/DDBJ whole genome shotgun (WGS) entry which is preliminary data.</text>
</comment>
<evidence type="ECO:0000256" key="1">
    <source>
        <dbReference type="ARBA" id="ARBA00006598"/>
    </source>
</evidence>
<comment type="similarity">
    <text evidence="1 5">Belongs to the bacterial ribosomal protein bL35 family.</text>
</comment>
<protein>
    <recommendedName>
        <fullName evidence="4 5">50S ribosomal protein L35</fullName>
    </recommendedName>
</protein>
<feature type="region of interest" description="Disordered" evidence="6">
    <location>
        <begin position="1"/>
        <end position="52"/>
    </location>
</feature>
<dbReference type="InterPro" id="IPR037229">
    <property type="entry name" value="Ribosomal_bL35_sf"/>
</dbReference>
<dbReference type="GO" id="GO:0003735">
    <property type="term" value="F:structural constituent of ribosome"/>
    <property type="evidence" value="ECO:0007669"/>
    <property type="project" value="InterPro"/>
</dbReference>
<evidence type="ECO:0000256" key="4">
    <source>
        <dbReference type="ARBA" id="ARBA00035486"/>
    </source>
</evidence>
<reference evidence="7 8" key="1">
    <citation type="journal article" date="2016" name="Nat. Commun.">
        <title>Thousands of microbial genomes shed light on interconnected biogeochemical processes in an aquifer system.</title>
        <authorList>
            <person name="Anantharaman K."/>
            <person name="Brown C.T."/>
            <person name="Hug L.A."/>
            <person name="Sharon I."/>
            <person name="Castelle C.J."/>
            <person name="Probst A.J."/>
            <person name="Thomas B.C."/>
            <person name="Singh A."/>
            <person name="Wilkins M.J."/>
            <person name="Karaoz U."/>
            <person name="Brodie E.L."/>
            <person name="Williams K.H."/>
            <person name="Hubbard S.S."/>
            <person name="Banfield J.F."/>
        </authorList>
    </citation>
    <scope>NUCLEOTIDE SEQUENCE [LARGE SCALE GENOMIC DNA]</scope>
</reference>
<keyword evidence="3 5" id="KW-0687">Ribonucleoprotein</keyword>
<dbReference type="InterPro" id="IPR021137">
    <property type="entry name" value="Ribosomal_bL35-like"/>
</dbReference>
<dbReference type="GO" id="GO:0006412">
    <property type="term" value="P:translation"/>
    <property type="evidence" value="ECO:0007669"/>
    <property type="project" value="InterPro"/>
</dbReference>
<feature type="compositionally biased region" description="Basic residues" evidence="6">
    <location>
        <begin position="9"/>
        <end position="45"/>
    </location>
</feature>
<dbReference type="Proteomes" id="UP000176544">
    <property type="component" value="Unassembled WGS sequence"/>
</dbReference>
<keyword evidence="2 5" id="KW-0689">Ribosomal protein</keyword>
<dbReference type="Gene3D" id="4.10.410.60">
    <property type="match status" value="1"/>
</dbReference>
<evidence type="ECO:0000313" key="7">
    <source>
        <dbReference type="EMBL" id="OGY60787.1"/>
    </source>
</evidence>
<proteinExistence type="inferred from homology"/>
<evidence type="ECO:0000256" key="3">
    <source>
        <dbReference type="ARBA" id="ARBA00023274"/>
    </source>
</evidence>
<organism evidence="7 8">
    <name type="scientific">Candidatus Colwellbacteria bacterium RIFCSPLOWO2_02_FULL_45_11</name>
    <dbReference type="NCBI Taxonomy" id="1797692"/>
    <lineage>
        <taxon>Bacteria</taxon>
        <taxon>Candidatus Colwelliibacteriota</taxon>
    </lineage>
</organism>
<evidence type="ECO:0000256" key="5">
    <source>
        <dbReference type="RuleBase" id="RU000568"/>
    </source>
</evidence>
<evidence type="ECO:0000256" key="6">
    <source>
        <dbReference type="SAM" id="MobiDB-lite"/>
    </source>
</evidence>
<dbReference type="InterPro" id="IPR001706">
    <property type="entry name" value="Ribosomal_bL35"/>
</dbReference>
<name>A0A1G1ZAZ2_9BACT</name>
<gene>
    <name evidence="7" type="ORF">A3I33_02415</name>
</gene>
<evidence type="ECO:0000313" key="8">
    <source>
        <dbReference type="Proteomes" id="UP000176544"/>
    </source>
</evidence>
<dbReference type="GO" id="GO:0005840">
    <property type="term" value="C:ribosome"/>
    <property type="evidence" value="ECO:0007669"/>
    <property type="project" value="UniProtKB-KW"/>
</dbReference>
<dbReference type="PRINTS" id="PR00064">
    <property type="entry name" value="RIBOSOMALL35"/>
</dbReference>
<dbReference type="EMBL" id="MHJA01000023">
    <property type="protein sequence ID" value="OGY60787.1"/>
    <property type="molecule type" value="Genomic_DNA"/>
</dbReference>
<sequence>MSAIMTTKSFRKRFKITKTGKLMRRKQGQGHSRTNKSRKALRRKDGKSEVNLSDLKNISERLI</sequence>
<dbReference type="Pfam" id="PF01632">
    <property type="entry name" value="Ribosomal_L35p"/>
    <property type="match status" value="1"/>
</dbReference>
<dbReference type="GO" id="GO:1990904">
    <property type="term" value="C:ribonucleoprotein complex"/>
    <property type="evidence" value="ECO:0007669"/>
    <property type="project" value="UniProtKB-KW"/>
</dbReference>
<dbReference type="AlphaFoldDB" id="A0A1G1ZAZ2"/>